<feature type="transmembrane region" description="Helical" evidence="1">
    <location>
        <begin position="184"/>
        <end position="206"/>
    </location>
</feature>
<dbReference type="Proteomes" id="UP001152888">
    <property type="component" value="Unassembled WGS sequence"/>
</dbReference>
<evidence type="ECO:0008006" key="4">
    <source>
        <dbReference type="Google" id="ProtNLM"/>
    </source>
</evidence>
<evidence type="ECO:0000256" key="1">
    <source>
        <dbReference type="SAM" id="Phobius"/>
    </source>
</evidence>
<protein>
    <recommendedName>
        <fullName evidence="4">Fuseless</fullName>
    </recommendedName>
</protein>
<dbReference type="InterPro" id="IPR032751">
    <property type="entry name" value="Fuseless"/>
</dbReference>
<dbReference type="OrthoDB" id="45313at2759"/>
<comment type="caution">
    <text evidence="2">The sequence shown here is derived from an EMBL/GenBank/DDBJ whole genome shotgun (WGS) entry which is preliminary data.</text>
</comment>
<reference evidence="2" key="1">
    <citation type="submission" date="2022-03" db="EMBL/GenBank/DDBJ databases">
        <authorList>
            <person name="Sayadi A."/>
        </authorList>
    </citation>
    <scope>NUCLEOTIDE SEQUENCE</scope>
</reference>
<feature type="transmembrane region" description="Helical" evidence="1">
    <location>
        <begin position="63"/>
        <end position="83"/>
    </location>
</feature>
<dbReference type="GO" id="GO:0070073">
    <property type="term" value="P:clustering of voltage-gated calcium channels"/>
    <property type="evidence" value="ECO:0007669"/>
    <property type="project" value="TreeGrafter"/>
</dbReference>
<sequence>MRGSTAGLPQLPGTTKPKWYRLLGVLDALFASVAVCPCVVGYWRSVWSLMDVYVYPQNPVISAVISTCIGIGGHLFFSLSQNWFQRLLHPSSNRLLFYVGSRLYTECFAIVCVNGWRGPWLLLDIHSRKQCFTVLATTMVGVVALVSIRGLRNVTAPPFIIVRDNVKGYFEVITMFRLSIQKSIGLYILDCLFSVVVVGVLVVFVWRGSWILVDIFLYPEDLTRSAWGSLVIGYVAVVSAFLLQPAAKFLCDKASGTSRLLISDIVNLYALFGTVNVWRGIWNLLEIYFIPDDVVLSCWITHVVSFSLLILMSCSNSLLVRGVYIDAEEPAGKCMDFPCYYFRVMFQERQLRKLRKIHTNKQGTYTSYDEKPNIDKSITISVIHNIIVENKSNTAS</sequence>
<dbReference type="PANTHER" id="PTHR35270">
    <property type="entry name" value="FUSELESS, ISOFORM A"/>
    <property type="match status" value="1"/>
</dbReference>
<feature type="transmembrane region" description="Helical" evidence="1">
    <location>
        <begin position="265"/>
        <end position="282"/>
    </location>
</feature>
<dbReference type="AlphaFoldDB" id="A0A9P0KE02"/>
<gene>
    <name evidence="2" type="ORF">ACAOBT_LOCUS8452</name>
</gene>
<dbReference type="EMBL" id="CAKOFQ010006765">
    <property type="protein sequence ID" value="CAH1969500.1"/>
    <property type="molecule type" value="Genomic_DNA"/>
</dbReference>
<evidence type="ECO:0000313" key="2">
    <source>
        <dbReference type="EMBL" id="CAH1969500.1"/>
    </source>
</evidence>
<organism evidence="2 3">
    <name type="scientific">Acanthoscelides obtectus</name>
    <name type="common">Bean weevil</name>
    <name type="synonym">Bruchus obtectus</name>
    <dbReference type="NCBI Taxonomy" id="200917"/>
    <lineage>
        <taxon>Eukaryota</taxon>
        <taxon>Metazoa</taxon>
        <taxon>Ecdysozoa</taxon>
        <taxon>Arthropoda</taxon>
        <taxon>Hexapoda</taxon>
        <taxon>Insecta</taxon>
        <taxon>Pterygota</taxon>
        <taxon>Neoptera</taxon>
        <taxon>Endopterygota</taxon>
        <taxon>Coleoptera</taxon>
        <taxon>Polyphaga</taxon>
        <taxon>Cucujiformia</taxon>
        <taxon>Chrysomeloidea</taxon>
        <taxon>Chrysomelidae</taxon>
        <taxon>Bruchinae</taxon>
        <taxon>Bruchini</taxon>
        <taxon>Acanthoscelides</taxon>
    </lineage>
</organism>
<feature type="transmembrane region" description="Helical" evidence="1">
    <location>
        <begin position="294"/>
        <end position="312"/>
    </location>
</feature>
<dbReference type="PANTHER" id="PTHR35270:SF2">
    <property type="entry name" value="FUSELESS, ISOFORM A"/>
    <property type="match status" value="1"/>
</dbReference>
<feature type="transmembrane region" description="Helical" evidence="1">
    <location>
        <begin position="226"/>
        <end position="244"/>
    </location>
</feature>
<dbReference type="GO" id="GO:0007270">
    <property type="term" value="P:neuron-neuron synaptic transmission"/>
    <property type="evidence" value="ECO:0007669"/>
    <property type="project" value="TreeGrafter"/>
</dbReference>
<keyword evidence="1" id="KW-0812">Transmembrane</keyword>
<accession>A0A9P0KE02</accession>
<dbReference type="GO" id="GO:0007274">
    <property type="term" value="P:neuromuscular synaptic transmission"/>
    <property type="evidence" value="ECO:0007669"/>
    <property type="project" value="TreeGrafter"/>
</dbReference>
<name>A0A9P0KE02_ACAOB</name>
<keyword evidence="1" id="KW-1133">Transmembrane helix</keyword>
<feature type="transmembrane region" description="Helical" evidence="1">
    <location>
        <begin position="20"/>
        <end position="43"/>
    </location>
</feature>
<dbReference type="GO" id="GO:0042734">
    <property type="term" value="C:presynaptic membrane"/>
    <property type="evidence" value="ECO:0007669"/>
    <property type="project" value="TreeGrafter"/>
</dbReference>
<proteinExistence type="predicted"/>
<keyword evidence="1" id="KW-0472">Membrane</keyword>
<keyword evidence="3" id="KW-1185">Reference proteome</keyword>
<dbReference type="Pfam" id="PF15993">
    <property type="entry name" value="Fuseless"/>
    <property type="match status" value="1"/>
</dbReference>
<evidence type="ECO:0000313" key="3">
    <source>
        <dbReference type="Proteomes" id="UP001152888"/>
    </source>
</evidence>